<sequence length="103" mass="11647">MPMRASKRNSRAFPLPMCKMDGTAQGDDASMCRGKAWQPLLSFGGAKLHQTDKSGHRTWKQYEPQSVSRSPQVAWNRDDNNFTTNLSTIKLYLPTTTTLDNQK</sequence>
<dbReference type="HOGENOM" id="CLU_2263839_0_0_1"/>
<reference evidence="1 2" key="1">
    <citation type="submission" date="2011-06" db="EMBL/GenBank/DDBJ databases">
        <title>The Genome Sequence of Fusarium oxysporum FOSC 3-a.</title>
        <authorList>
            <consortium name="The Broad Institute Genome Sequencing Platform"/>
            <person name="Ma L.-J."/>
            <person name="Gale L.R."/>
            <person name="Schwartz D.C."/>
            <person name="Zhou S."/>
            <person name="Corby-Kistler H."/>
            <person name="Young S.K."/>
            <person name="Zeng Q."/>
            <person name="Gargeya S."/>
            <person name="Fitzgerald M."/>
            <person name="Haas B."/>
            <person name="Abouelleil A."/>
            <person name="Alvarado L."/>
            <person name="Arachchi H.M."/>
            <person name="Berlin A."/>
            <person name="Brown A."/>
            <person name="Chapman S.B."/>
            <person name="Chen Z."/>
            <person name="Dunbar C."/>
            <person name="Freedman E."/>
            <person name="Gearin G."/>
            <person name="Gellesch M."/>
            <person name="Goldberg J."/>
            <person name="Griggs A."/>
            <person name="Gujja S."/>
            <person name="Heiman D."/>
            <person name="Howarth C."/>
            <person name="Larson L."/>
            <person name="Lui A."/>
            <person name="MacDonald P.J.P."/>
            <person name="Mehta T."/>
            <person name="Montmayeur A."/>
            <person name="Murphy C."/>
            <person name="Neiman D."/>
            <person name="Pearson M."/>
            <person name="Priest M."/>
            <person name="Roberts A."/>
            <person name="Saif S."/>
            <person name="Shea T."/>
            <person name="Shenoy N."/>
            <person name="Sisk P."/>
            <person name="Stolte C."/>
            <person name="Sykes S."/>
            <person name="Wortman J."/>
            <person name="Nusbaum C."/>
            <person name="Birren B."/>
        </authorList>
    </citation>
    <scope>NUCLEOTIDE SEQUENCE [LARGE SCALE GENOMIC DNA]</scope>
    <source>
        <strain evidence="2">FOSC 3-a</strain>
    </source>
</reference>
<gene>
    <name evidence="1" type="ORF">FOYG_17468</name>
</gene>
<dbReference type="EMBL" id="JH717874">
    <property type="protein sequence ID" value="EWY79368.1"/>
    <property type="molecule type" value="Genomic_DNA"/>
</dbReference>
<proteinExistence type="predicted"/>
<accession>W9H9W2</accession>
<organism evidence="1 2">
    <name type="scientific">Fusarium oxysporum NRRL 32931</name>
    <dbReference type="NCBI Taxonomy" id="660029"/>
    <lineage>
        <taxon>Eukaryota</taxon>
        <taxon>Fungi</taxon>
        <taxon>Dikarya</taxon>
        <taxon>Ascomycota</taxon>
        <taxon>Pezizomycotina</taxon>
        <taxon>Sordariomycetes</taxon>
        <taxon>Hypocreomycetidae</taxon>
        <taxon>Hypocreales</taxon>
        <taxon>Nectriaceae</taxon>
        <taxon>Fusarium</taxon>
        <taxon>Fusarium oxysporum species complex</taxon>
    </lineage>
</organism>
<evidence type="ECO:0000313" key="2">
    <source>
        <dbReference type="Proteomes" id="UP000030753"/>
    </source>
</evidence>
<dbReference type="Proteomes" id="UP000030753">
    <property type="component" value="Unassembled WGS sequence"/>
</dbReference>
<dbReference type="AlphaFoldDB" id="W9H9W2"/>
<protein>
    <submittedName>
        <fullName evidence="1">Uncharacterized protein</fullName>
    </submittedName>
</protein>
<evidence type="ECO:0000313" key="1">
    <source>
        <dbReference type="EMBL" id="EWY79368.1"/>
    </source>
</evidence>
<name>W9H9W2_FUSOX</name>